<feature type="region of interest" description="Disordered" evidence="1">
    <location>
        <begin position="70"/>
        <end position="91"/>
    </location>
</feature>
<feature type="chain" id="PRO_5005895754" evidence="2">
    <location>
        <begin position="29"/>
        <end position="91"/>
    </location>
</feature>
<evidence type="ECO:0000313" key="3">
    <source>
        <dbReference type="Proteomes" id="UP000046392"/>
    </source>
</evidence>
<dbReference type="AlphaFoldDB" id="A0A0N5C7T1"/>
<keyword evidence="3" id="KW-1185">Reference proteome</keyword>
<sequence>MTKFLKNICLFFIIISTLLNILFHSSEASPGKMTRIQHVFRGLLGEGRQGDITTRGRRYVSEPSSYFLPPDTNQLLEEPWQSPSERALQYK</sequence>
<reference evidence="4" key="1">
    <citation type="submission" date="2017-02" db="UniProtKB">
        <authorList>
            <consortium name="WormBaseParasite"/>
        </authorList>
    </citation>
    <scope>IDENTIFICATION</scope>
</reference>
<evidence type="ECO:0000256" key="1">
    <source>
        <dbReference type="SAM" id="MobiDB-lite"/>
    </source>
</evidence>
<feature type="signal peptide" evidence="2">
    <location>
        <begin position="1"/>
        <end position="28"/>
    </location>
</feature>
<evidence type="ECO:0000313" key="4">
    <source>
        <dbReference type="WBParaSite" id="SPAL_0001399300.1"/>
    </source>
</evidence>
<dbReference type="Proteomes" id="UP000046392">
    <property type="component" value="Unplaced"/>
</dbReference>
<proteinExistence type="predicted"/>
<keyword evidence="2" id="KW-0732">Signal</keyword>
<accession>A0A0N5C7T1</accession>
<evidence type="ECO:0000256" key="2">
    <source>
        <dbReference type="SAM" id="SignalP"/>
    </source>
</evidence>
<protein>
    <submittedName>
        <fullName evidence="4">Uncharacterized protein</fullName>
    </submittedName>
</protein>
<organism evidence="3 4">
    <name type="scientific">Strongyloides papillosus</name>
    <name type="common">Intestinal threadworm</name>
    <dbReference type="NCBI Taxonomy" id="174720"/>
    <lineage>
        <taxon>Eukaryota</taxon>
        <taxon>Metazoa</taxon>
        <taxon>Ecdysozoa</taxon>
        <taxon>Nematoda</taxon>
        <taxon>Chromadorea</taxon>
        <taxon>Rhabditida</taxon>
        <taxon>Tylenchina</taxon>
        <taxon>Panagrolaimomorpha</taxon>
        <taxon>Strongyloidoidea</taxon>
        <taxon>Strongyloididae</taxon>
        <taxon>Strongyloides</taxon>
    </lineage>
</organism>
<dbReference type="WBParaSite" id="SPAL_0001399300.1">
    <property type="protein sequence ID" value="SPAL_0001399300.1"/>
    <property type="gene ID" value="SPAL_0001399300"/>
</dbReference>
<name>A0A0N5C7T1_STREA</name>